<accession>A0A1S0TXI4</accession>
<name>A0A1S0TXI4_LOALO</name>
<dbReference type="AlphaFoldDB" id="A0A1S0TXI4"/>
<sequence length="161" mass="18580">MFDKVKSFLNGRFKITRNFCVHTSPTAASKRCDKSNAKDVQEENNAKVRRKRQQGNKRMGECYGRENETINDTKKSHETNRYADCCHGPLHSCIAISLSQFIRGRECLHMLVCFVQIQRTDQINLAIAQKFPESSLVQELPVKRLEGEISDKRSKMKEKSE</sequence>
<protein>
    <submittedName>
        <fullName evidence="2">Uncharacterized protein</fullName>
    </submittedName>
</protein>
<reference evidence="2" key="1">
    <citation type="submission" date="2012-04" db="EMBL/GenBank/DDBJ databases">
        <title>The Genome Sequence of Loa loa.</title>
        <authorList>
            <consortium name="The Broad Institute Genome Sequencing Platform"/>
            <consortium name="Broad Institute Genome Sequencing Center for Infectious Disease"/>
            <person name="Nutman T.B."/>
            <person name="Fink D.L."/>
            <person name="Russ C."/>
            <person name="Young S."/>
            <person name="Zeng Q."/>
            <person name="Gargeya S."/>
            <person name="Alvarado L."/>
            <person name="Berlin A."/>
            <person name="Chapman S.B."/>
            <person name="Chen Z."/>
            <person name="Freedman E."/>
            <person name="Gellesch M."/>
            <person name="Goldberg J."/>
            <person name="Griggs A."/>
            <person name="Gujja S."/>
            <person name="Heilman E.R."/>
            <person name="Heiman D."/>
            <person name="Howarth C."/>
            <person name="Mehta T."/>
            <person name="Neiman D."/>
            <person name="Pearson M."/>
            <person name="Roberts A."/>
            <person name="Saif S."/>
            <person name="Shea T."/>
            <person name="Shenoy N."/>
            <person name="Sisk P."/>
            <person name="Stolte C."/>
            <person name="Sykes S."/>
            <person name="White J."/>
            <person name="Yandava C."/>
            <person name="Haas B."/>
            <person name="Henn M.R."/>
            <person name="Nusbaum C."/>
            <person name="Birren B."/>
        </authorList>
    </citation>
    <scope>NUCLEOTIDE SEQUENCE [LARGE SCALE GENOMIC DNA]</scope>
</reference>
<dbReference type="InParanoid" id="A0A1S0TXI4"/>
<dbReference type="CTD" id="9944057"/>
<dbReference type="EMBL" id="JH712109">
    <property type="protein sequence ID" value="EFO21845.1"/>
    <property type="molecule type" value="Genomic_DNA"/>
</dbReference>
<evidence type="ECO:0000256" key="1">
    <source>
        <dbReference type="SAM" id="MobiDB-lite"/>
    </source>
</evidence>
<feature type="region of interest" description="Disordered" evidence="1">
    <location>
        <begin position="32"/>
        <end position="58"/>
    </location>
</feature>
<proteinExistence type="predicted"/>
<dbReference type="GeneID" id="9944057"/>
<gene>
    <name evidence="2" type="ORF">LOAG_06643</name>
</gene>
<evidence type="ECO:0000313" key="2">
    <source>
        <dbReference type="EMBL" id="EFO21845.1"/>
    </source>
</evidence>
<organism evidence="2">
    <name type="scientific">Loa loa</name>
    <name type="common">Eye worm</name>
    <name type="synonym">Filaria loa</name>
    <dbReference type="NCBI Taxonomy" id="7209"/>
    <lineage>
        <taxon>Eukaryota</taxon>
        <taxon>Metazoa</taxon>
        <taxon>Ecdysozoa</taxon>
        <taxon>Nematoda</taxon>
        <taxon>Chromadorea</taxon>
        <taxon>Rhabditida</taxon>
        <taxon>Spirurina</taxon>
        <taxon>Spiruromorpha</taxon>
        <taxon>Filarioidea</taxon>
        <taxon>Onchocercidae</taxon>
        <taxon>Loa</taxon>
    </lineage>
</organism>
<feature type="compositionally biased region" description="Basic and acidic residues" evidence="1">
    <location>
        <begin position="32"/>
        <end position="46"/>
    </location>
</feature>
<dbReference type="RefSeq" id="XP_003142227.1">
    <property type="nucleotide sequence ID" value="XM_003142179.1"/>
</dbReference>
<dbReference type="KEGG" id="loa:LOAG_06643"/>